<comment type="caution">
    <text evidence="1">The sequence shown here is derived from an EMBL/GenBank/DDBJ whole genome shotgun (WGS) entry which is preliminary data.</text>
</comment>
<keyword evidence="2" id="KW-1185">Reference proteome</keyword>
<dbReference type="Proteomes" id="UP000018339">
    <property type="component" value="Unassembled WGS sequence"/>
</dbReference>
<proteinExistence type="predicted"/>
<sequence>MNILAGKNGRYAPKADKRQSFFLFLFLTYKVKKRKRRKPA</sequence>
<evidence type="ECO:0000313" key="1">
    <source>
        <dbReference type="EMBL" id="ESU71668.1"/>
    </source>
</evidence>
<reference evidence="1 2" key="1">
    <citation type="journal article" date="2014" name="Genome Announc.">
        <title>Draft Genome Sequence of Geobacillus thermopakistaniensis Strain MAS1.</title>
        <authorList>
            <person name="Siddiqui M.A."/>
            <person name="Rashid N."/>
            <person name="Ayyampalayam S."/>
            <person name="Whitman W.B."/>
        </authorList>
    </citation>
    <scope>NUCLEOTIDE SEQUENCE [LARGE SCALE GENOMIC DNA]</scope>
    <source>
        <strain evidence="1 2">MAS1</strain>
    </source>
</reference>
<gene>
    <name evidence="1" type="ORF">T260_12330</name>
</gene>
<dbReference type="EMBL" id="AYSF01000058">
    <property type="protein sequence ID" value="ESU71668.1"/>
    <property type="molecule type" value="Genomic_DNA"/>
</dbReference>
<evidence type="ECO:0000313" key="2">
    <source>
        <dbReference type="Proteomes" id="UP000018339"/>
    </source>
</evidence>
<dbReference type="AlphaFoldDB" id="A0A7U9P5N1"/>
<accession>A0A7U9P5N1</accession>
<protein>
    <submittedName>
        <fullName evidence="1">Uncharacterized protein</fullName>
    </submittedName>
</protein>
<name>A0A7U9P5N1_GEOTM</name>
<organism evidence="1 2">
    <name type="scientific">Geobacillus thermopakistaniensis (strain MAS1)</name>
    <dbReference type="NCBI Taxonomy" id="1408282"/>
    <lineage>
        <taxon>Bacteria</taxon>
        <taxon>Bacillati</taxon>
        <taxon>Bacillota</taxon>
        <taxon>Bacilli</taxon>
        <taxon>Bacillales</taxon>
        <taxon>Anoxybacillaceae</taxon>
        <taxon>Geobacillus</taxon>
    </lineage>
</organism>